<dbReference type="PROSITE" id="PS51407">
    <property type="entry name" value="LAMP_3"/>
    <property type="match status" value="1"/>
</dbReference>
<dbReference type="PANTHER" id="PTHR11506:SF35">
    <property type="entry name" value="LYSOSOME-ASSOCIATED MEMBRANE GLYCOPROTEIN 5"/>
    <property type="match status" value="1"/>
</dbReference>
<organism evidence="11 12">
    <name type="scientific">Globodera rostochiensis</name>
    <name type="common">Golden nematode worm</name>
    <name type="synonym">Heterodera rostochiensis</name>
    <dbReference type="NCBI Taxonomy" id="31243"/>
    <lineage>
        <taxon>Eukaryota</taxon>
        <taxon>Metazoa</taxon>
        <taxon>Ecdysozoa</taxon>
        <taxon>Nematoda</taxon>
        <taxon>Chromadorea</taxon>
        <taxon>Rhabditida</taxon>
        <taxon>Tylenchina</taxon>
        <taxon>Tylenchomorpha</taxon>
        <taxon>Tylenchoidea</taxon>
        <taxon>Heteroderidae</taxon>
        <taxon>Heteroderinae</taxon>
        <taxon>Globodera</taxon>
    </lineage>
</organism>
<comment type="similarity">
    <text evidence="7">Belongs to the LAMP family.</text>
</comment>
<dbReference type="PRINTS" id="PR00336">
    <property type="entry name" value="LYSASSOCTDMP"/>
</dbReference>
<dbReference type="Proteomes" id="UP000887572">
    <property type="component" value="Unplaced"/>
</dbReference>
<feature type="signal peptide" evidence="9">
    <location>
        <begin position="1"/>
        <end position="31"/>
    </location>
</feature>
<evidence type="ECO:0000256" key="2">
    <source>
        <dbReference type="ARBA" id="ARBA00022692"/>
    </source>
</evidence>
<evidence type="ECO:0000256" key="5">
    <source>
        <dbReference type="ARBA" id="ARBA00023136"/>
    </source>
</evidence>
<dbReference type="InterPro" id="IPR048524">
    <property type="entry name" value="Lamp2-like_TM"/>
</dbReference>
<dbReference type="Pfam" id="PF21222">
    <property type="entry name" value="Lamp2_2nd"/>
    <property type="match status" value="1"/>
</dbReference>
<evidence type="ECO:0000256" key="1">
    <source>
        <dbReference type="ARBA" id="ARBA00004251"/>
    </source>
</evidence>
<dbReference type="WBParaSite" id="Gr19_v10_g4921.t1">
    <property type="protein sequence ID" value="Gr19_v10_g4921.t1"/>
    <property type="gene ID" value="Gr19_v10_g4921"/>
</dbReference>
<evidence type="ECO:0000256" key="4">
    <source>
        <dbReference type="ARBA" id="ARBA00022989"/>
    </source>
</evidence>
<dbReference type="AlphaFoldDB" id="A0A914HVP5"/>
<evidence type="ECO:0000259" key="10">
    <source>
        <dbReference type="Pfam" id="PF21222"/>
    </source>
</evidence>
<proteinExistence type="inferred from homology"/>
<keyword evidence="11" id="KW-1185">Reference proteome</keyword>
<sequence length="264" mass="29216">MTSKRLECPSLNFSIFLLTILFFLNSSGANALKLAVKGDDNKYCIVLDSPTITGSIRYREQTGGSFNTTAFTVSNSSAAVVYNGTMESKCGKNLQQMTIEFVPLIAGLDPKQLDKKWKLTLLFNKTDTKRYALADYFLAVTFFAAQNASEVKHLYKKNGTAEWGAQLESEQSKYSNGYTCSENKLTLSDASSLSFDYLKLVAFYDNDKADFRDGQIYENCPLDVRTSDLVPIIVGALLAGLVIIVLIAYLIGRARAKRQGYTSV</sequence>
<evidence type="ECO:0000256" key="3">
    <source>
        <dbReference type="ARBA" id="ARBA00022729"/>
    </source>
</evidence>
<evidence type="ECO:0000313" key="11">
    <source>
        <dbReference type="Proteomes" id="UP000887572"/>
    </source>
</evidence>
<keyword evidence="3 9" id="KW-0732">Signal</keyword>
<dbReference type="InterPro" id="IPR002000">
    <property type="entry name" value="Lysosome-assoc_membr_glycop"/>
</dbReference>
<dbReference type="GO" id="GO:0005765">
    <property type="term" value="C:lysosomal membrane"/>
    <property type="evidence" value="ECO:0007669"/>
    <property type="project" value="TreeGrafter"/>
</dbReference>
<dbReference type="GO" id="GO:0031902">
    <property type="term" value="C:late endosome membrane"/>
    <property type="evidence" value="ECO:0007669"/>
    <property type="project" value="TreeGrafter"/>
</dbReference>
<comment type="caution">
    <text evidence="7">Lacks conserved residue(s) required for the propagation of feature annotation.</text>
</comment>
<evidence type="ECO:0000256" key="7">
    <source>
        <dbReference type="PROSITE-ProRule" id="PRU00740"/>
    </source>
</evidence>
<feature type="domain" description="Lysosome-associated membrane glycoprotein 2-like transmembrane" evidence="10">
    <location>
        <begin position="230"/>
        <end position="261"/>
    </location>
</feature>
<accession>A0A914HVP5</accession>
<reference evidence="12" key="1">
    <citation type="submission" date="2022-11" db="UniProtKB">
        <authorList>
            <consortium name="WormBaseParasite"/>
        </authorList>
    </citation>
    <scope>IDENTIFICATION</scope>
</reference>
<feature type="chain" id="PRO_5037227735" evidence="9">
    <location>
        <begin position="32"/>
        <end position="264"/>
    </location>
</feature>
<evidence type="ECO:0000256" key="8">
    <source>
        <dbReference type="SAM" id="Phobius"/>
    </source>
</evidence>
<protein>
    <submittedName>
        <fullName evidence="12">Lysosome-associated membrane glycoprotein 1</fullName>
    </submittedName>
</protein>
<keyword evidence="6" id="KW-0325">Glycoprotein</keyword>
<evidence type="ECO:0000256" key="6">
    <source>
        <dbReference type="ARBA" id="ARBA00023180"/>
    </source>
</evidence>
<feature type="transmembrane region" description="Helical" evidence="8">
    <location>
        <begin position="229"/>
        <end position="251"/>
    </location>
</feature>
<dbReference type="GO" id="GO:0072594">
    <property type="term" value="P:establishment of protein localization to organelle"/>
    <property type="evidence" value="ECO:0007669"/>
    <property type="project" value="TreeGrafter"/>
</dbReference>
<comment type="subcellular location">
    <subcellularLocation>
        <location evidence="1">Cell membrane</location>
        <topology evidence="1">Single-pass type I membrane protein</topology>
    </subcellularLocation>
    <subcellularLocation>
        <location evidence="7">Membrane</location>
        <topology evidence="7">Single-pass type I membrane protein</topology>
    </subcellularLocation>
</comment>
<keyword evidence="5 7" id="KW-0472">Membrane</keyword>
<evidence type="ECO:0000313" key="12">
    <source>
        <dbReference type="WBParaSite" id="Gr19_v10_g4921.t1"/>
    </source>
</evidence>
<keyword evidence="2 7" id="KW-0812">Transmembrane</keyword>
<dbReference type="Gene3D" id="2.40.160.110">
    <property type="match status" value="1"/>
</dbReference>
<keyword evidence="4 8" id="KW-1133">Transmembrane helix</keyword>
<evidence type="ECO:0000256" key="9">
    <source>
        <dbReference type="SAM" id="SignalP"/>
    </source>
</evidence>
<name>A0A914HVP5_GLORO</name>
<dbReference type="PANTHER" id="PTHR11506">
    <property type="entry name" value="LYSOSOME-ASSOCIATED MEMBRANE GLYCOPROTEIN"/>
    <property type="match status" value="1"/>
</dbReference>
<dbReference type="GO" id="GO:0005886">
    <property type="term" value="C:plasma membrane"/>
    <property type="evidence" value="ECO:0007669"/>
    <property type="project" value="TreeGrafter"/>
</dbReference>